<comment type="caution">
    <text evidence="1">The sequence shown here is derived from an EMBL/GenBank/DDBJ whole genome shotgun (WGS) entry which is preliminary data.</text>
</comment>
<organism evidence="1 2">
    <name type="scientific">Trichinella britovi</name>
    <name type="common">Parasitic roundworm</name>
    <dbReference type="NCBI Taxonomy" id="45882"/>
    <lineage>
        <taxon>Eukaryota</taxon>
        <taxon>Metazoa</taxon>
        <taxon>Ecdysozoa</taxon>
        <taxon>Nematoda</taxon>
        <taxon>Enoplea</taxon>
        <taxon>Dorylaimia</taxon>
        <taxon>Trichinellida</taxon>
        <taxon>Trichinellidae</taxon>
        <taxon>Trichinella</taxon>
    </lineage>
</organism>
<accession>A0A0V1D731</accession>
<evidence type="ECO:0000313" key="2">
    <source>
        <dbReference type="Proteomes" id="UP000054653"/>
    </source>
</evidence>
<reference evidence="1 2" key="1">
    <citation type="submission" date="2015-01" db="EMBL/GenBank/DDBJ databases">
        <title>Evolution of Trichinella species and genotypes.</title>
        <authorList>
            <person name="Korhonen P.K."/>
            <person name="Edoardo P."/>
            <person name="Giuseppe L.R."/>
            <person name="Gasser R.B."/>
        </authorList>
    </citation>
    <scope>NUCLEOTIDE SEQUENCE [LARGE SCALE GENOMIC DNA]</scope>
    <source>
        <strain evidence="1">ISS120</strain>
    </source>
</reference>
<gene>
    <name evidence="1" type="ORF">T03_13605</name>
</gene>
<name>A0A0V1D731_TRIBR</name>
<protein>
    <submittedName>
        <fullName evidence="1">Uncharacterized protein</fullName>
    </submittedName>
</protein>
<dbReference type="EMBL" id="JYDI01000033">
    <property type="protein sequence ID" value="KRY57280.1"/>
    <property type="molecule type" value="Genomic_DNA"/>
</dbReference>
<keyword evidence="2" id="KW-1185">Reference proteome</keyword>
<dbReference type="Proteomes" id="UP000054653">
    <property type="component" value="Unassembled WGS sequence"/>
</dbReference>
<proteinExistence type="predicted"/>
<sequence length="166" mass="18739">MFMSYDNRVQAGKTRSIRSPWRAKKTRLPAADACSPNADWTAMLACFINSACLFCSASFIGPAALDAPWAFLATYMKEKKIVFGILYAITNRKEHFQNVKIKLVAPQDKSWCAAQICHLLLLDNRTTAIIYMQTVVTFFITNYLQQNSCMSNDATADMSLSDRWSL</sequence>
<evidence type="ECO:0000313" key="1">
    <source>
        <dbReference type="EMBL" id="KRY57280.1"/>
    </source>
</evidence>
<dbReference type="AlphaFoldDB" id="A0A0V1D731"/>